<protein>
    <submittedName>
        <fullName evidence="1">Uncharacterized protein</fullName>
    </submittedName>
</protein>
<evidence type="ECO:0000313" key="1">
    <source>
        <dbReference type="EMBL" id="MBU3061956.1"/>
    </source>
</evidence>
<sequence length="77" mass="8183">MGARTGRPERSPGPAGVRSAAKTLARTIIVRGGARHLVDAAAPILVFLTGYQMFGWGWPCCRRLPRPGDRGVALGAR</sequence>
<evidence type="ECO:0000313" key="2">
    <source>
        <dbReference type="Proteomes" id="UP000733379"/>
    </source>
</evidence>
<dbReference type="Proteomes" id="UP000733379">
    <property type="component" value="Unassembled WGS sequence"/>
</dbReference>
<name>A0ABS6AV94_9NOCA</name>
<dbReference type="EMBL" id="JAHKNI010000003">
    <property type="protein sequence ID" value="MBU3061956.1"/>
    <property type="molecule type" value="Genomic_DNA"/>
</dbReference>
<keyword evidence="2" id="KW-1185">Reference proteome</keyword>
<accession>A0ABS6AV94</accession>
<organism evidence="1 2">
    <name type="scientific">Nocardia albiluteola</name>
    <dbReference type="NCBI Taxonomy" id="2842303"/>
    <lineage>
        <taxon>Bacteria</taxon>
        <taxon>Bacillati</taxon>
        <taxon>Actinomycetota</taxon>
        <taxon>Actinomycetes</taxon>
        <taxon>Mycobacteriales</taxon>
        <taxon>Nocardiaceae</taxon>
        <taxon>Nocardia</taxon>
    </lineage>
</organism>
<reference evidence="1 2" key="1">
    <citation type="submission" date="2021-06" db="EMBL/GenBank/DDBJ databases">
        <title>Actinomycetes sequencing.</title>
        <authorList>
            <person name="Shan Q."/>
        </authorList>
    </citation>
    <scope>NUCLEOTIDE SEQUENCE [LARGE SCALE GENOMIC DNA]</scope>
    <source>
        <strain evidence="1 2">NEAU-G5</strain>
    </source>
</reference>
<gene>
    <name evidence="1" type="ORF">KO481_10520</name>
</gene>
<comment type="caution">
    <text evidence="1">The sequence shown here is derived from an EMBL/GenBank/DDBJ whole genome shotgun (WGS) entry which is preliminary data.</text>
</comment>
<proteinExistence type="predicted"/>
<dbReference type="RefSeq" id="WP_215916868.1">
    <property type="nucleotide sequence ID" value="NZ_JAHKNI010000003.1"/>
</dbReference>